<dbReference type="Proteomes" id="UP000758603">
    <property type="component" value="Unassembled WGS sequence"/>
</dbReference>
<dbReference type="OrthoDB" id="194139at2759"/>
<accession>A0A9P8UIP5</accession>
<keyword evidence="1" id="KW-0472">Membrane</keyword>
<dbReference type="GeneID" id="70124990"/>
<dbReference type="EMBL" id="JAGPXC010000005">
    <property type="protein sequence ID" value="KAH6652917.1"/>
    <property type="molecule type" value="Genomic_DNA"/>
</dbReference>
<name>A0A9P8UIP5_9PEZI</name>
<feature type="transmembrane region" description="Helical" evidence="1">
    <location>
        <begin position="6"/>
        <end position="32"/>
    </location>
</feature>
<organism evidence="2 3">
    <name type="scientific">Truncatella angustata</name>
    <dbReference type="NCBI Taxonomy" id="152316"/>
    <lineage>
        <taxon>Eukaryota</taxon>
        <taxon>Fungi</taxon>
        <taxon>Dikarya</taxon>
        <taxon>Ascomycota</taxon>
        <taxon>Pezizomycotina</taxon>
        <taxon>Sordariomycetes</taxon>
        <taxon>Xylariomycetidae</taxon>
        <taxon>Amphisphaeriales</taxon>
        <taxon>Sporocadaceae</taxon>
        <taxon>Truncatella</taxon>
    </lineage>
</organism>
<comment type="caution">
    <text evidence="2">The sequence shown here is derived from an EMBL/GenBank/DDBJ whole genome shotgun (WGS) entry which is preliminary data.</text>
</comment>
<dbReference type="RefSeq" id="XP_045957194.1">
    <property type="nucleotide sequence ID" value="XM_046096097.1"/>
</dbReference>
<gene>
    <name evidence="2" type="ORF">BKA67DRAFT_304288</name>
</gene>
<keyword evidence="3" id="KW-1185">Reference proteome</keyword>
<keyword evidence="1" id="KW-0812">Transmembrane</keyword>
<protein>
    <submittedName>
        <fullName evidence="2">Uncharacterized protein</fullName>
    </submittedName>
</protein>
<keyword evidence="1" id="KW-1133">Transmembrane helix</keyword>
<feature type="transmembrane region" description="Helical" evidence="1">
    <location>
        <begin position="84"/>
        <end position="114"/>
    </location>
</feature>
<evidence type="ECO:0000313" key="3">
    <source>
        <dbReference type="Proteomes" id="UP000758603"/>
    </source>
</evidence>
<evidence type="ECO:0000256" key="1">
    <source>
        <dbReference type="SAM" id="Phobius"/>
    </source>
</evidence>
<dbReference type="AlphaFoldDB" id="A0A9P8UIP5"/>
<sequence length="219" mass="24849">MRNSTGIWFLVMPAVLVLPLATTSISVLVRWLPSRYHMEYSASLNRNLVRALETVAVLLIVNPFDLLRLAVASAFRARCCTPKGFYALLAVDICIVAAVPSFQGTLNGVVLFKVGSPVPELARSAVSQMVKKPHLGVLFAFLAILKQIRFVVMSVKINSPCQADLRDGGGTWFEKPYYFSAVLFVVMWLGCCWHIPDHLLRRRRRRWRRSRLGGRWYRL</sequence>
<reference evidence="2" key="1">
    <citation type="journal article" date="2021" name="Nat. Commun.">
        <title>Genetic determinants of endophytism in the Arabidopsis root mycobiome.</title>
        <authorList>
            <person name="Mesny F."/>
            <person name="Miyauchi S."/>
            <person name="Thiergart T."/>
            <person name="Pickel B."/>
            <person name="Atanasova L."/>
            <person name="Karlsson M."/>
            <person name="Huettel B."/>
            <person name="Barry K.W."/>
            <person name="Haridas S."/>
            <person name="Chen C."/>
            <person name="Bauer D."/>
            <person name="Andreopoulos W."/>
            <person name="Pangilinan J."/>
            <person name="LaButti K."/>
            <person name="Riley R."/>
            <person name="Lipzen A."/>
            <person name="Clum A."/>
            <person name="Drula E."/>
            <person name="Henrissat B."/>
            <person name="Kohler A."/>
            <person name="Grigoriev I.V."/>
            <person name="Martin F.M."/>
            <person name="Hacquard S."/>
        </authorList>
    </citation>
    <scope>NUCLEOTIDE SEQUENCE</scope>
    <source>
        <strain evidence="2">MPI-SDFR-AT-0073</strain>
    </source>
</reference>
<feature type="transmembrane region" description="Helical" evidence="1">
    <location>
        <begin position="177"/>
        <end position="196"/>
    </location>
</feature>
<proteinExistence type="predicted"/>
<feature type="transmembrane region" description="Helical" evidence="1">
    <location>
        <begin position="44"/>
        <end position="64"/>
    </location>
</feature>
<evidence type="ECO:0000313" key="2">
    <source>
        <dbReference type="EMBL" id="KAH6652917.1"/>
    </source>
</evidence>